<comment type="subcellular location">
    <subcellularLocation>
        <location evidence="1">Cell membrane</location>
        <topology evidence="1">Multi-pass membrane protein</topology>
    </subcellularLocation>
</comment>
<gene>
    <name evidence="8" type="ORF">BGI27_07190</name>
    <name evidence="9" type="ORF">CGU29_14560</name>
</gene>
<dbReference type="Pfam" id="PF17200">
    <property type="entry name" value="sCache_2"/>
    <property type="match status" value="1"/>
</dbReference>
<dbReference type="InterPro" id="IPR033480">
    <property type="entry name" value="sCache_2"/>
</dbReference>
<organism evidence="9 10">
    <name type="scientific">Candidatus Dactylopiibacterium carminicum</name>
    <dbReference type="NCBI Taxonomy" id="857335"/>
    <lineage>
        <taxon>Bacteria</taxon>
        <taxon>Pseudomonadati</taxon>
        <taxon>Pseudomonadota</taxon>
        <taxon>Betaproteobacteria</taxon>
        <taxon>Rhodocyclales</taxon>
        <taxon>Rhodocyclaceae</taxon>
        <taxon>Candidatus Dactylopiibacterium</taxon>
    </lineage>
</organism>
<dbReference type="Proteomes" id="UP000216107">
    <property type="component" value="Unassembled WGS sequence"/>
</dbReference>
<accession>A0A272ENT5</accession>
<evidence type="ECO:0000256" key="1">
    <source>
        <dbReference type="ARBA" id="ARBA00004651"/>
    </source>
</evidence>
<comment type="caution">
    <text evidence="9">The sequence shown here is derived from an EMBL/GenBank/DDBJ whole genome shotgun (WGS) entry which is preliminary data.</text>
</comment>
<dbReference type="EMBL" id="NMRN01000060">
    <property type="protein sequence ID" value="PAS91769.1"/>
    <property type="molecule type" value="Genomic_DNA"/>
</dbReference>
<evidence type="ECO:0000313" key="9">
    <source>
        <dbReference type="EMBL" id="PAS91769.1"/>
    </source>
</evidence>
<evidence type="ECO:0000313" key="8">
    <source>
        <dbReference type="EMBL" id="KAF7599546.1"/>
    </source>
</evidence>
<dbReference type="AlphaFoldDB" id="A0A272ENT5"/>
<evidence type="ECO:0000256" key="5">
    <source>
        <dbReference type="ARBA" id="ARBA00023136"/>
    </source>
</evidence>
<evidence type="ECO:0000256" key="3">
    <source>
        <dbReference type="ARBA" id="ARBA00022692"/>
    </source>
</evidence>
<dbReference type="EMBL" id="MDUX01000018">
    <property type="protein sequence ID" value="KAF7599546.1"/>
    <property type="molecule type" value="Genomic_DNA"/>
</dbReference>
<dbReference type="Gene3D" id="3.30.450.20">
    <property type="entry name" value="PAS domain"/>
    <property type="match status" value="1"/>
</dbReference>
<proteinExistence type="predicted"/>
<sequence length="176" mass="19129">MRGKPMDWLDKLQVRTRLALVINTALLGLLALAIFAVIESTATLNRGHEERIRHLVEVADDIIGNYRKLEADGKLSTAEAQTQAKEALRTLRFGTDDDFFIYDFDGKGVMVAGSPQIEGQAMLGKTDAKGFKLWDALVATATTGSGSGYVHYDFPRAGQTASAPKLAYVAAVPAWK</sequence>
<feature type="transmembrane region" description="Helical" evidence="6">
    <location>
        <begin position="20"/>
        <end position="38"/>
    </location>
</feature>
<evidence type="ECO:0000256" key="4">
    <source>
        <dbReference type="ARBA" id="ARBA00022989"/>
    </source>
</evidence>
<reference evidence="8 11" key="1">
    <citation type="submission" date="2016-08" db="EMBL/GenBank/DDBJ databases">
        <title>Candidatus Dactylopiibacterium carminicum genome sequence.</title>
        <authorList>
            <person name="Ramirez-Puebla S.T."/>
            <person name="Ormeno-Orrillo E."/>
            <person name="Vera-Ponce De Leon A."/>
            <person name="Luis L."/>
            <person name="Sanchez-Flores A."/>
            <person name="Monica R."/>
            <person name="Martinez-Romero E."/>
        </authorList>
    </citation>
    <scope>NUCLEOTIDE SEQUENCE [LARGE SCALE GENOMIC DNA]</scope>
    <source>
        <strain evidence="8">END1</strain>
    </source>
</reference>
<evidence type="ECO:0000256" key="2">
    <source>
        <dbReference type="ARBA" id="ARBA00022475"/>
    </source>
</evidence>
<name>A0A272ENT5_9RHOO</name>
<keyword evidence="11" id="KW-1185">Reference proteome</keyword>
<protein>
    <recommendedName>
        <fullName evidence="7">Single Cache domain-containing protein</fullName>
    </recommendedName>
</protein>
<evidence type="ECO:0000256" key="6">
    <source>
        <dbReference type="SAM" id="Phobius"/>
    </source>
</evidence>
<reference evidence="9 10" key="2">
    <citation type="submission" date="2017-07" db="EMBL/GenBank/DDBJ databases">
        <title>Candidatus Dactylopiibacterium carminicum, a nitrogen-fixing symbiont of the cochineal insect Dactylopius coccus and Dactylopius opuntiae (Hemiptera: Coccoidea: Dactylopiidae).</title>
        <authorList>
            <person name="Vera A."/>
        </authorList>
    </citation>
    <scope>NUCLEOTIDE SEQUENCE [LARGE SCALE GENOMIC DNA]</scope>
    <source>
        <strain evidence="9 10">NFDCM</strain>
    </source>
</reference>
<keyword evidence="4 6" id="KW-1133">Transmembrane helix</keyword>
<evidence type="ECO:0000259" key="7">
    <source>
        <dbReference type="SMART" id="SM01049"/>
    </source>
</evidence>
<keyword evidence="5 6" id="KW-0472">Membrane</keyword>
<feature type="domain" description="Single Cache" evidence="7">
    <location>
        <begin position="41"/>
        <end position="135"/>
    </location>
</feature>
<evidence type="ECO:0000313" key="11">
    <source>
        <dbReference type="Proteomes" id="UP000623509"/>
    </source>
</evidence>
<dbReference type="OrthoDB" id="9178561at2"/>
<keyword evidence="2" id="KW-1003">Cell membrane</keyword>
<dbReference type="GO" id="GO:0005886">
    <property type="term" value="C:plasma membrane"/>
    <property type="evidence" value="ECO:0007669"/>
    <property type="project" value="UniProtKB-SubCell"/>
</dbReference>
<evidence type="ECO:0000313" key="10">
    <source>
        <dbReference type="Proteomes" id="UP000216107"/>
    </source>
</evidence>
<dbReference type="Proteomes" id="UP000623509">
    <property type="component" value="Unassembled WGS sequence"/>
</dbReference>
<keyword evidence="3 6" id="KW-0812">Transmembrane</keyword>
<dbReference type="SMART" id="SM01049">
    <property type="entry name" value="Cache_2"/>
    <property type="match status" value="1"/>
</dbReference>